<name>A0A7J7JLL7_BUGNE</name>
<dbReference type="PROSITE" id="PS50850">
    <property type="entry name" value="MFS"/>
    <property type="match status" value="1"/>
</dbReference>
<evidence type="ECO:0000256" key="1">
    <source>
        <dbReference type="ARBA" id="ARBA00004141"/>
    </source>
</evidence>
<keyword evidence="9" id="KW-1185">Reference proteome</keyword>
<dbReference type="Gene3D" id="1.20.1250.20">
    <property type="entry name" value="MFS general substrate transporter like domains"/>
    <property type="match status" value="1"/>
</dbReference>
<feature type="transmembrane region" description="Helical" evidence="6">
    <location>
        <begin position="88"/>
        <end position="110"/>
    </location>
</feature>
<dbReference type="PANTHER" id="PTHR23506:SF23">
    <property type="entry name" value="GH10249P"/>
    <property type="match status" value="1"/>
</dbReference>
<reference evidence="8" key="1">
    <citation type="submission" date="2020-06" db="EMBL/GenBank/DDBJ databases">
        <title>Draft genome of Bugula neritina, a colonial animal packing powerful symbionts and potential medicines.</title>
        <authorList>
            <person name="Rayko M."/>
        </authorList>
    </citation>
    <scope>NUCLEOTIDE SEQUENCE [LARGE SCALE GENOMIC DNA]</scope>
    <source>
        <strain evidence="8">Kwan_BN1</strain>
    </source>
</reference>
<feature type="transmembrane region" description="Helical" evidence="6">
    <location>
        <begin position="14"/>
        <end position="37"/>
    </location>
</feature>
<keyword evidence="5 6" id="KW-0472">Membrane</keyword>
<organism evidence="8 9">
    <name type="scientific">Bugula neritina</name>
    <name type="common">Brown bryozoan</name>
    <name type="synonym">Sertularia neritina</name>
    <dbReference type="NCBI Taxonomy" id="10212"/>
    <lineage>
        <taxon>Eukaryota</taxon>
        <taxon>Metazoa</taxon>
        <taxon>Spiralia</taxon>
        <taxon>Lophotrochozoa</taxon>
        <taxon>Bryozoa</taxon>
        <taxon>Gymnolaemata</taxon>
        <taxon>Cheilostomatida</taxon>
        <taxon>Flustrina</taxon>
        <taxon>Buguloidea</taxon>
        <taxon>Bugulidae</taxon>
        <taxon>Bugula</taxon>
    </lineage>
</organism>
<dbReference type="PANTHER" id="PTHR23506">
    <property type="entry name" value="GH10249P"/>
    <property type="match status" value="1"/>
</dbReference>
<dbReference type="GO" id="GO:0016020">
    <property type="term" value="C:membrane"/>
    <property type="evidence" value="ECO:0007669"/>
    <property type="project" value="UniProtKB-SubCell"/>
</dbReference>
<dbReference type="InterPro" id="IPR036259">
    <property type="entry name" value="MFS_trans_sf"/>
</dbReference>
<evidence type="ECO:0000256" key="3">
    <source>
        <dbReference type="ARBA" id="ARBA00022692"/>
    </source>
</evidence>
<evidence type="ECO:0000256" key="6">
    <source>
        <dbReference type="SAM" id="Phobius"/>
    </source>
</evidence>
<evidence type="ECO:0000313" key="8">
    <source>
        <dbReference type="EMBL" id="KAF6026268.1"/>
    </source>
</evidence>
<keyword evidence="2" id="KW-0813">Transport</keyword>
<evidence type="ECO:0000256" key="2">
    <source>
        <dbReference type="ARBA" id="ARBA00022448"/>
    </source>
</evidence>
<evidence type="ECO:0000313" key="9">
    <source>
        <dbReference type="Proteomes" id="UP000593567"/>
    </source>
</evidence>
<evidence type="ECO:0000256" key="4">
    <source>
        <dbReference type="ARBA" id="ARBA00022989"/>
    </source>
</evidence>
<evidence type="ECO:0000259" key="7">
    <source>
        <dbReference type="PROSITE" id="PS50850"/>
    </source>
</evidence>
<comment type="caution">
    <text evidence="8">The sequence shown here is derived from an EMBL/GenBank/DDBJ whole genome shotgun (WGS) entry which is preliminary data.</text>
</comment>
<comment type="subcellular location">
    <subcellularLocation>
        <location evidence="1">Membrane</location>
        <topology evidence="1">Multi-pass membrane protein</topology>
    </subcellularLocation>
</comment>
<keyword evidence="3 6" id="KW-0812">Transmembrane</keyword>
<protein>
    <submittedName>
        <fullName evidence="8">SLC18B1</fullName>
    </submittedName>
</protein>
<accession>A0A7J7JLL7</accession>
<sequence length="142" mass="15240">MGPTPLIPALQRPLWLLLVTIAMLGISLGFALVPSLNLSFGQSDENGKAYSTSTTAMISGLWSGAYAFGDFLGPTVSGVITENADFGWAMTSFAFLCFVCVLMTFIVKMCKLKKKPSKKSLNINTVIVNEALSDDDVEPLIP</sequence>
<dbReference type="InterPro" id="IPR020846">
    <property type="entry name" value="MFS_dom"/>
</dbReference>
<dbReference type="InterPro" id="IPR050930">
    <property type="entry name" value="MFS_Vesicular_Transporter"/>
</dbReference>
<feature type="domain" description="Major facilitator superfamily (MFS) profile" evidence="7">
    <location>
        <begin position="1"/>
        <end position="142"/>
    </location>
</feature>
<evidence type="ECO:0000256" key="5">
    <source>
        <dbReference type="ARBA" id="ARBA00023136"/>
    </source>
</evidence>
<proteinExistence type="predicted"/>
<dbReference type="OrthoDB" id="6153627at2759"/>
<dbReference type="Proteomes" id="UP000593567">
    <property type="component" value="Unassembled WGS sequence"/>
</dbReference>
<keyword evidence="4 6" id="KW-1133">Transmembrane helix</keyword>
<dbReference type="EMBL" id="VXIV02002312">
    <property type="protein sequence ID" value="KAF6026268.1"/>
    <property type="molecule type" value="Genomic_DNA"/>
</dbReference>
<dbReference type="GO" id="GO:0022857">
    <property type="term" value="F:transmembrane transporter activity"/>
    <property type="evidence" value="ECO:0007669"/>
    <property type="project" value="InterPro"/>
</dbReference>
<dbReference type="SUPFAM" id="SSF103473">
    <property type="entry name" value="MFS general substrate transporter"/>
    <property type="match status" value="1"/>
</dbReference>
<gene>
    <name evidence="8" type="ORF">EB796_015422</name>
</gene>
<dbReference type="AlphaFoldDB" id="A0A7J7JLL7"/>